<dbReference type="SUPFAM" id="SSF46689">
    <property type="entry name" value="Homeodomain-like"/>
    <property type="match status" value="1"/>
</dbReference>
<keyword evidence="1 2" id="KW-0238">DNA-binding</keyword>
<evidence type="ECO:0000256" key="2">
    <source>
        <dbReference type="PROSITE-ProRule" id="PRU00335"/>
    </source>
</evidence>
<feature type="domain" description="HTH tetR-type" evidence="3">
    <location>
        <begin position="4"/>
        <end position="64"/>
    </location>
</feature>
<dbReference type="PANTHER" id="PTHR30055:SF223">
    <property type="entry name" value="HTH-TYPE TRANSCRIPTIONAL REGULATOR UIDR"/>
    <property type="match status" value="1"/>
</dbReference>
<dbReference type="InterPro" id="IPR001647">
    <property type="entry name" value="HTH_TetR"/>
</dbReference>
<dbReference type="Proteomes" id="UP000326367">
    <property type="component" value="Unassembled WGS sequence"/>
</dbReference>
<evidence type="ECO:0000313" key="5">
    <source>
        <dbReference type="Proteomes" id="UP000326367"/>
    </source>
</evidence>
<dbReference type="Pfam" id="PF00440">
    <property type="entry name" value="TetR_N"/>
    <property type="match status" value="1"/>
</dbReference>
<keyword evidence="5" id="KW-1185">Reference proteome</keyword>
<gene>
    <name evidence="4" type="ORF">FJU31_00245</name>
</gene>
<protein>
    <submittedName>
        <fullName evidence="4">TetR/AcrR family transcriptional regulator</fullName>
    </submittedName>
</protein>
<dbReference type="InterPro" id="IPR009057">
    <property type="entry name" value="Homeodomain-like_sf"/>
</dbReference>
<sequence length="187" mass="19919">MSREQRGRQLLDVAWALVGGEGTDALSLGRLAEAAGVTKPVAYDHFITRNGLLAALYADYDQRQTAVFDARIGAAPARLQERAQAIASGYIDCVLSQGSDIQAILAALAGSPELRDVRHRYQQDFVEQCAQWLGPFAADGAMPVAGRWAILGAAEALSEAVAAGALLQPDAEMELERLIVDTVSRAP</sequence>
<dbReference type="Gene3D" id="1.10.357.10">
    <property type="entry name" value="Tetracycline Repressor, domain 2"/>
    <property type="match status" value="1"/>
</dbReference>
<feature type="DNA-binding region" description="H-T-H motif" evidence="2">
    <location>
        <begin position="27"/>
        <end position="46"/>
    </location>
</feature>
<reference evidence="4 5" key="1">
    <citation type="journal article" date="2020" name="Antonie Van Leeuwenhoek">
        <title>Stenotrophomonas cyclobalanopsidis sp. nov., isolated from the leaf spot disease of Cyclobalanopsis patelliformis.</title>
        <authorList>
            <person name="Bian D.R."/>
            <person name="Xue H."/>
            <person name="Piao C.G."/>
            <person name="Li Y."/>
        </authorList>
    </citation>
    <scope>NUCLEOTIDE SEQUENCE [LARGE SCALE GENOMIC DNA]</scope>
    <source>
        <strain evidence="4 5">TPQG1-4</strain>
    </source>
</reference>
<evidence type="ECO:0000313" key="4">
    <source>
        <dbReference type="EMBL" id="KAA9004609.1"/>
    </source>
</evidence>
<evidence type="ECO:0000256" key="1">
    <source>
        <dbReference type="ARBA" id="ARBA00023125"/>
    </source>
</evidence>
<evidence type="ECO:0000259" key="3">
    <source>
        <dbReference type="PROSITE" id="PS50977"/>
    </source>
</evidence>
<proteinExistence type="predicted"/>
<name>A0ABQ6T6J8_9GAMM</name>
<dbReference type="PANTHER" id="PTHR30055">
    <property type="entry name" value="HTH-TYPE TRANSCRIPTIONAL REGULATOR RUTR"/>
    <property type="match status" value="1"/>
</dbReference>
<accession>A0ABQ6T6J8</accession>
<dbReference type="PROSITE" id="PS50977">
    <property type="entry name" value="HTH_TETR_2"/>
    <property type="match status" value="1"/>
</dbReference>
<dbReference type="InterPro" id="IPR050109">
    <property type="entry name" value="HTH-type_TetR-like_transc_reg"/>
</dbReference>
<organism evidence="4 5">
    <name type="scientific">Stenotrophomonas cyclobalanopsidis</name>
    <dbReference type="NCBI Taxonomy" id="2771362"/>
    <lineage>
        <taxon>Bacteria</taxon>
        <taxon>Pseudomonadati</taxon>
        <taxon>Pseudomonadota</taxon>
        <taxon>Gammaproteobacteria</taxon>
        <taxon>Lysobacterales</taxon>
        <taxon>Lysobacteraceae</taxon>
        <taxon>Stenotrophomonas</taxon>
    </lineage>
</organism>
<comment type="caution">
    <text evidence="4">The sequence shown here is derived from an EMBL/GenBank/DDBJ whole genome shotgun (WGS) entry which is preliminary data.</text>
</comment>
<dbReference type="EMBL" id="VYKI01000001">
    <property type="protein sequence ID" value="KAA9004609.1"/>
    <property type="molecule type" value="Genomic_DNA"/>
</dbReference>